<feature type="chain" id="PRO_5045537341" description="MG2 domain-containing protein" evidence="1">
    <location>
        <begin position="29"/>
        <end position="812"/>
    </location>
</feature>
<reference evidence="3" key="1">
    <citation type="journal article" date="2019" name="Int. J. Syst. Evol. Microbiol.">
        <title>The Global Catalogue of Microorganisms (GCM) 10K type strain sequencing project: providing services to taxonomists for standard genome sequencing and annotation.</title>
        <authorList>
            <consortium name="The Broad Institute Genomics Platform"/>
            <consortium name="The Broad Institute Genome Sequencing Center for Infectious Disease"/>
            <person name="Wu L."/>
            <person name="Ma J."/>
        </authorList>
    </citation>
    <scope>NUCLEOTIDE SEQUENCE [LARGE SCALE GENOMIC DNA]</scope>
    <source>
        <strain evidence="3">KCTC 52232</strain>
    </source>
</reference>
<comment type="caution">
    <text evidence="2">The sequence shown here is derived from an EMBL/GenBank/DDBJ whole genome shotgun (WGS) entry which is preliminary data.</text>
</comment>
<proteinExistence type="predicted"/>
<dbReference type="RefSeq" id="WP_377130155.1">
    <property type="nucleotide sequence ID" value="NZ_JBHUON010000028.1"/>
</dbReference>
<name>A0ABW5XU88_9SPHI</name>
<keyword evidence="3" id="KW-1185">Reference proteome</keyword>
<dbReference type="Proteomes" id="UP001597601">
    <property type="component" value="Unassembled WGS sequence"/>
</dbReference>
<dbReference type="EMBL" id="JBHUON010000028">
    <property type="protein sequence ID" value="MFD2866514.1"/>
    <property type="molecule type" value="Genomic_DNA"/>
</dbReference>
<dbReference type="Gene3D" id="2.60.40.1930">
    <property type="match status" value="1"/>
</dbReference>
<protein>
    <recommendedName>
        <fullName evidence="4">MG2 domain-containing protein</fullName>
    </recommendedName>
</protein>
<evidence type="ECO:0008006" key="4">
    <source>
        <dbReference type="Google" id="ProtNLM"/>
    </source>
</evidence>
<evidence type="ECO:0000256" key="1">
    <source>
        <dbReference type="SAM" id="SignalP"/>
    </source>
</evidence>
<feature type="signal peptide" evidence="1">
    <location>
        <begin position="1"/>
        <end position="28"/>
    </location>
</feature>
<accession>A0ABW5XU88</accession>
<keyword evidence="1" id="KW-0732">Signal</keyword>
<gene>
    <name evidence="2" type="ORF">ACFSYC_17595</name>
</gene>
<sequence length="812" mass="91863">MKTQVSAYNLKLLVAFLFLLFFSAEVIAQQTNTEKDIISTLQLNRLRNESPILFIHFDKNIYIHNDQVWFTGYLFKSVDLEVYKTLSIALVKNDSRQVVLDNKYVMSNGIVLGSTTIPDTLTAGEYSFIAYTNRLLNGLPNVLFTQRVTIKSTTTGTYTASLNPLDTSATASKQKVMLLVNFLEADKQPNTIQVSYYVGDTKKPLLKGDLKTEFGKHIFEIPSSILTAGNNKLHVTVKHEKEFKELIMELPIVRKPAIVKFYPEGGTLVNNLESNIGWEVTDYKGNPLKASAVLFQDKKAIANIATNSYGISRFLLKPTASHKYSIKLVGINRKDTAYVLPEAINEGPVITIANAIVNDTLIAVVKSNKPEQLYVIGHDYKEIYFASPVKLDTLQKRIKIILNDLPKGLTQITVIDSLGRPFAERLIFAHYNRRSKLEIKTDSTSYGQRQKVSLKIKLSDIGKMDSGLVSIAVVEQKRLDIKNQKDIESYFYLHANLDNLPLKENYLGEQKFDKQFLEDILLVKGWSKYKWLDMLNPSQADTAKFDDVFFRGNVTRKKKPVSKSLPLMSFGNTKRPLSTDDHGAFDLTYADLLTPPDMMVSYVVKGALEYEYEVNLADPYKLLNQKIADSIEINKLNIVEQPSTRETQLKGLEHSIKIKEVQIKASAIRKVQANACGDYICRFNIFNCPNHRYESDNKLPVVGRSYMRSGMSTVYLGCGATDNKLALKGIYLPKRFYVEDVSKWSAAEPLYLSTLFWKHLARVRSDEYAEVSFYTTDISGDFKIIVQGVAGNDVTYGEKTFKVRPGKYKAIQ</sequence>
<organism evidence="2 3">
    <name type="scientific">Mucilaginibacter antarcticus</name>
    <dbReference type="NCBI Taxonomy" id="1855725"/>
    <lineage>
        <taxon>Bacteria</taxon>
        <taxon>Pseudomonadati</taxon>
        <taxon>Bacteroidota</taxon>
        <taxon>Sphingobacteriia</taxon>
        <taxon>Sphingobacteriales</taxon>
        <taxon>Sphingobacteriaceae</taxon>
        <taxon>Mucilaginibacter</taxon>
    </lineage>
</organism>
<evidence type="ECO:0000313" key="2">
    <source>
        <dbReference type="EMBL" id="MFD2866514.1"/>
    </source>
</evidence>
<evidence type="ECO:0000313" key="3">
    <source>
        <dbReference type="Proteomes" id="UP001597601"/>
    </source>
</evidence>